<comment type="caution">
    <text evidence="4">The sequence shown here is derived from an EMBL/GenBank/DDBJ whole genome shotgun (WGS) entry which is preliminary data.</text>
</comment>
<dbReference type="AlphaFoldDB" id="A0A8S0W8E9"/>
<dbReference type="Proteomes" id="UP000467700">
    <property type="component" value="Unassembled WGS sequence"/>
</dbReference>
<gene>
    <name evidence="4" type="ORF">AAE3_LOCUS9027</name>
</gene>
<keyword evidence="3" id="KW-1133">Transmembrane helix</keyword>
<dbReference type="InterPro" id="IPR021765">
    <property type="entry name" value="UstYa-like"/>
</dbReference>
<dbReference type="PANTHER" id="PTHR33365">
    <property type="entry name" value="YALI0B05434P"/>
    <property type="match status" value="1"/>
</dbReference>
<keyword evidence="3" id="KW-0812">Transmembrane</keyword>
<evidence type="ECO:0000313" key="4">
    <source>
        <dbReference type="EMBL" id="CAA7266698.1"/>
    </source>
</evidence>
<dbReference type="GO" id="GO:0043386">
    <property type="term" value="P:mycotoxin biosynthetic process"/>
    <property type="evidence" value="ECO:0007669"/>
    <property type="project" value="InterPro"/>
</dbReference>
<reference evidence="4 5" key="1">
    <citation type="submission" date="2020-01" db="EMBL/GenBank/DDBJ databases">
        <authorList>
            <person name="Gupta K D."/>
        </authorList>
    </citation>
    <scope>NUCLEOTIDE SEQUENCE [LARGE SCALE GENOMIC DNA]</scope>
</reference>
<evidence type="ECO:0000313" key="5">
    <source>
        <dbReference type="Proteomes" id="UP000467700"/>
    </source>
</evidence>
<evidence type="ECO:0008006" key="6">
    <source>
        <dbReference type="Google" id="ProtNLM"/>
    </source>
</evidence>
<sequence length="285" mass="33246">MSFTSQNYSLITGEDEDAQEKAFSSQLTIRPVEVRRHRWWPWALHGALISLYTIVFLTWAVSLHRSRSVKFNKCASKQSMYSPAHEAVHYETIRFNGSLDFPSPYAGPPSPAIDAAWDRITTNNALWTIRLSDDDLRRIHKAGRPSNVRYRLEDGGGNMGSIEVFHQLHCLNMLRKYTYPKEYPELQNLWTTRPKFIRSHLDHCIEMIRQNLMCASDIGVISYDWISGWDKPFPDFNTYHKCRNFDSILDWAERHRVRVPSSHIQRSGDEIDLELVVIKAHQLEL</sequence>
<proteinExistence type="inferred from homology"/>
<evidence type="ECO:0000256" key="1">
    <source>
        <dbReference type="ARBA" id="ARBA00004685"/>
    </source>
</evidence>
<keyword evidence="3" id="KW-0472">Membrane</keyword>
<evidence type="ECO:0000256" key="3">
    <source>
        <dbReference type="SAM" id="Phobius"/>
    </source>
</evidence>
<comment type="similarity">
    <text evidence="2">Belongs to the ustYa family.</text>
</comment>
<protein>
    <recommendedName>
        <fullName evidence="6">Tat pathway signal sequence</fullName>
    </recommendedName>
</protein>
<dbReference type="PANTHER" id="PTHR33365:SF4">
    <property type="entry name" value="CYCLOCHLOROTINE BIOSYNTHESIS PROTEIN O"/>
    <property type="match status" value="1"/>
</dbReference>
<keyword evidence="5" id="KW-1185">Reference proteome</keyword>
<organism evidence="4 5">
    <name type="scientific">Cyclocybe aegerita</name>
    <name type="common">Black poplar mushroom</name>
    <name type="synonym">Agrocybe aegerita</name>
    <dbReference type="NCBI Taxonomy" id="1973307"/>
    <lineage>
        <taxon>Eukaryota</taxon>
        <taxon>Fungi</taxon>
        <taxon>Dikarya</taxon>
        <taxon>Basidiomycota</taxon>
        <taxon>Agaricomycotina</taxon>
        <taxon>Agaricomycetes</taxon>
        <taxon>Agaricomycetidae</taxon>
        <taxon>Agaricales</taxon>
        <taxon>Agaricineae</taxon>
        <taxon>Bolbitiaceae</taxon>
        <taxon>Cyclocybe</taxon>
    </lineage>
</organism>
<feature type="transmembrane region" description="Helical" evidence="3">
    <location>
        <begin position="42"/>
        <end position="63"/>
    </location>
</feature>
<dbReference type="OrthoDB" id="3687641at2759"/>
<evidence type="ECO:0000256" key="2">
    <source>
        <dbReference type="ARBA" id="ARBA00035112"/>
    </source>
</evidence>
<dbReference type="EMBL" id="CACVBS010000056">
    <property type="protein sequence ID" value="CAA7266698.1"/>
    <property type="molecule type" value="Genomic_DNA"/>
</dbReference>
<accession>A0A8S0W8E9</accession>
<comment type="pathway">
    <text evidence="1">Mycotoxin biosynthesis.</text>
</comment>
<name>A0A8S0W8E9_CYCAE</name>
<dbReference type="Pfam" id="PF11807">
    <property type="entry name" value="UstYa"/>
    <property type="match status" value="1"/>
</dbReference>